<dbReference type="SUPFAM" id="SSF50814">
    <property type="entry name" value="Lipocalins"/>
    <property type="match status" value="1"/>
</dbReference>
<evidence type="ECO:0000256" key="1">
    <source>
        <dbReference type="SAM" id="MobiDB-lite"/>
    </source>
</evidence>
<proteinExistence type="predicted"/>
<dbReference type="STRING" id="1126833.VN24_10890"/>
<dbReference type="PATRIC" id="fig|1126833.4.peg.2398"/>
<dbReference type="RefSeq" id="WP_045670429.1">
    <property type="nucleotide sequence ID" value="NZ_CP011058.1"/>
</dbReference>
<gene>
    <name evidence="2" type="ORF">VN24_10890</name>
</gene>
<name>A0A0D5NI84_9BACL</name>
<dbReference type="InterPro" id="IPR015231">
    <property type="entry name" value="DUF1934"/>
</dbReference>
<reference evidence="2 3" key="1">
    <citation type="journal article" date="2015" name="J. Biotechnol.">
        <title>Complete genome sequence of Paenibacillus beijingensis 7188(T) (=DSM 24997(T)), a novel rhizobacterium from jujube garden soil.</title>
        <authorList>
            <person name="Kwak Y."/>
            <person name="Shin J.H."/>
        </authorList>
    </citation>
    <scope>NUCLEOTIDE SEQUENCE [LARGE SCALE GENOMIC DNA]</scope>
    <source>
        <strain evidence="2 3">DSM 24997</strain>
    </source>
</reference>
<evidence type="ECO:0000313" key="2">
    <source>
        <dbReference type="EMBL" id="AJY74996.1"/>
    </source>
</evidence>
<protein>
    <recommendedName>
        <fullName evidence="4">DUF1934 domain-containing protein</fullName>
    </recommendedName>
</protein>
<dbReference type="OrthoDB" id="2641675at2"/>
<dbReference type="InterPro" id="IPR012674">
    <property type="entry name" value="Calycin"/>
</dbReference>
<reference evidence="3" key="2">
    <citation type="submission" date="2015-03" db="EMBL/GenBank/DDBJ databases">
        <title>Genome sequence of Paenibacillus beijingensis strain DSM 24997T.</title>
        <authorList>
            <person name="Kwak Y."/>
            <person name="Shin J.-H."/>
        </authorList>
    </citation>
    <scope>NUCLEOTIDE SEQUENCE [LARGE SCALE GENOMIC DNA]</scope>
    <source>
        <strain evidence="3">DSM 24997</strain>
    </source>
</reference>
<dbReference type="Proteomes" id="UP000032633">
    <property type="component" value="Chromosome"/>
</dbReference>
<evidence type="ECO:0008006" key="4">
    <source>
        <dbReference type="Google" id="ProtNLM"/>
    </source>
</evidence>
<accession>A0A0D5NI84</accession>
<keyword evidence="3" id="KW-1185">Reference proteome</keyword>
<dbReference type="KEGG" id="pbj:VN24_10890"/>
<organism evidence="2 3">
    <name type="scientific">Paenibacillus beijingensis</name>
    <dbReference type="NCBI Taxonomy" id="1126833"/>
    <lineage>
        <taxon>Bacteria</taxon>
        <taxon>Bacillati</taxon>
        <taxon>Bacillota</taxon>
        <taxon>Bacilli</taxon>
        <taxon>Bacillales</taxon>
        <taxon>Paenibacillaceae</taxon>
        <taxon>Paenibacillus</taxon>
    </lineage>
</organism>
<dbReference type="AlphaFoldDB" id="A0A0D5NI84"/>
<evidence type="ECO:0000313" key="3">
    <source>
        <dbReference type="Proteomes" id="UP000032633"/>
    </source>
</evidence>
<feature type="region of interest" description="Disordered" evidence="1">
    <location>
        <begin position="67"/>
        <end position="88"/>
    </location>
</feature>
<dbReference type="HOGENOM" id="CLU_120388_1_0_9"/>
<dbReference type="Gene3D" id="2.40.128.20">
    <property type="match status" value="1"/>
</dbReference>
<dbReference type="EMBL" id="CP011058">
    <property type="protein sequence ID" value="AJY74996.1"/>
    <property type="molecule type" value="Genomic_DNA"/>
</dbReference>
<dbReference type="Pfam" id="PF09148">
    <property type="entry name" value="DUF1934"/>
    <property type="match status" value="1"/>
</dbReference>
<sequence length="141" mass="16184">MNEKRRVLIALESKQDGGAKTVQTFRGQFYPKDRSVYVRYDEDDELHGTVRTLLRWTPGELSLTRRGGVESEQTFAAGSRRPGRYRSPHLSFPLETETTELTAEQGGCGLPLTLQWSYTLHIGQQESSRFQLRLHIREDNS</sequence>